<keyword evidence="4" id="KW-1185">Reference proteome</keyword>
<protein>
    <recommendedName>
        <fullName evidence="5">Isopropylmalate isomerase</fullName>
    </recommendedName>
</protein>
<evidence type="ECO:0000313" key="4">
    <source>
        <dbReference type="Proteomes" id="UP000027647"/>
    </source>
</evidence>
<dbReference type="RefSeq" id="WP_034960821.1">
    <property type="nucleotide sequence ID" value="NZ_JMIW01000006.1"/>
</dbReference>
<keyword evidence="2" id="KW-0472">Membrane</keyword>
<comment type="caution">
    <text evidence="3">The sequence shown here is derived from an EMBL/GenBank/DDBJ whole genome shotgun (WGS) entry which is preliminary data.</text>
</comment>
<sequence length="76" mass="7666">MTDKTPPPENTDAKPEEGKSSNGRKAAIGAAATIGSAAIAAALLYAGKRFRNKPKDSAIGEGQADTAPSGEPPETD</sequence>
<organism evidence="3 4">
    <name type="scientific">Erythrobacter longus</name>
    <dbReference type="NCBI Taxonomy" id="1044"/>
    <lineage>
        <taxon>Bacteria</taxon>
        <taxon>Pseudomonadati</taxon>
        <taxon>Pseudomonadota</taxon>
        <taxon>Alphaproteobacteria</taxon>
        <taxon>Sphingomonadales</taxon>
        <taxon>Erythrobacteraceae</taxon>
        <taxon>Erythrobacter/Porphyrobacter group</taxon>
        <taxon>Erythrobacter</taxon>
    </lineage>
</organism>
<feature type="region of interest" description="Disordered" evidence="1">
    <location>
        <begin position="1"/>
        <end position="25"/>
    </location>
</feature>
<keyword evidence="2" id="KW-0812">Transmembrane</keyword>
<evidence type="ECO:0008006" key="5">
    <source>
        <dbReference type="Google" id="ProtNLM"/>
    </source>
</evidence>
<dbReference type="EMBL" id="JMIW01000006">
    <property type="protein sequence ID" value="KEO89029.1"/>
    <property type="molecule type" value="Genomic_DNA"/>
</dbReference>
<dbReference type="AlphaFoldDB" id="A0A074M6M2"/>
<name>A0A074M6M2_ERYLO</name>
<gene>
    <name evidence="3" type="ORF">EH31_13360</name>
</gene>
<reference evidence="3 4" key="1">
    <citation type="submission" date="2014-04" db="EMBL/GenBank/DDBJ databases">
        <title>A comprehensive comparison of genomes of Erythrobacter spp. strains.</title>
        <authorList>
            <person name="Zheng Q."/>
        </authorList>
    </citation>
    <scope>NUCLEOTIDE SEQUENCE [LARGE SCALE GENOMIC DNA]</scope>
    <source>
        <strain evidence="3 4">DSM 6997</strain>
    </source>
</reference>
<feature type="region of interest" description="Disordered" evidence="1">
    <location>
        <begin position="52"/>
        <end position="76"/>
    </location>
</feature>
<evidence type="ECO:0000313" key="3">
    <source>
        <dbReference type="EMBL" id="KEO89029.1"/>
    </source>
</evidence>
<dbReference type="STRING" id="1044.EH31_13360"/>
<evidence type="ECO:0000256" key="1">
    <source>
        <dbReference type="SAM" id="MobiDB-lite"/>
    </source>
</evidence>
<proteinExistence type="predicted"/>
<dbReference type="Proteomes" id="UP000027647">
    <property type="component" value="Unassembled WGS sequence"/>
</dbReference>
<evidence type="ECO:0000256" key="2">
    <source>
        <dbReference type="SAM" id="Phobius"/>
    </source>
</evidence>
<accession>A0A074M6M2</accession>
<keyword evidence="2" id="KW-1133">Transmembrane helix</keyword>
<feature type="transmembrane region" description="Helical" evidence="2">
    <location>
        <begin position="26"/>
        <end position="46"/>
    </location>
</feature>